<dbReference type="PANTHER" id="PTHR48100">
    <property type="entry name" value="BROAD-SPECIFICITY PHOSPHATASE YOR283W-RELATED"/>
    <property type="match status" value="1"/>
</dbReference>
<dbReference type="OrthoDB" id="496981at2759"/>
<evidence type="ECO:0000256" key="2">
    <source>
        <dbReference type="ARBA" id="ARBA00023235"/>
    </source>
</evidence>
<keyword evidence="2" id="KW-0413">Isomerase</keyword>
<sequence length="226" mass="25571">MSSIESPAVVCVVRHGEALHNVQRGYPHRDPPLTQAGTDATRSIEIPLSPELIIISPMTRTLQSAINMYPTLQNAEDFIAPVQIWPELREANDAICNKGHSRSELQSKFSQFDFSECAEHWDYPDHTPENATARAERVRQRLQALSTTFKVITVISHRGFIAYLVKGRRFNPAEFRLYRFGTDAEAKDENVRRGVHCDSLEHQDFGPTLLVTLDVGARNVLMEKES</sequence>
<dbReference type="InterPro" id="IPR013078">
    <property type="entry name" value="His_Pase_superF_clade-1"/>
</dbReference>
<comment type="caution">
    <text evidence="3">The sequence shown here is derived from an EMBL/GenBank/DDBJ whole genome shotgun (WGS) entry which is preliminary data.</text>
</comment>
<evidence type="ECO:0000256" key="1">
    <source>
        <dbReference type="ARBA" id="ARBA00023152"/>
    </source>
</evidence>
<proteinExistence type="predicted"/>
<evidence type="ECO:0000313" key="3">
    <source>
        <dbReference type="EMBL" id="KAH7079553.1"/>
    </source>
</evidence>
<reference evidence="3" key="1">
    <citation type="journal article" date="2021" name="Nat. Commun.">
        <title>Genetic determinants of endophytism in the Arabidopsis root mycobiome.</title>
        <authorList>
            <person name="Mesny F."/>
            <person name="Miyauchi S."/>
            <person name="Thiergart T."/>
            <person name="Pickel B."/>
            <person name="Atanasova L."/>
            <person name="Karlsson M."/>
            <person name="Huettel B."/>
            <person name="Barry K.W."/>
            <person name="Haridas S."/>
            <person name="Chen C."/>
            <person name="Bauer D."/>
            <person name="Andreopoulos W."/>
            <person name="Pangilinan J."/>
            <person name="LaButti K."/>
            <person name="Riley R."/>
            <person name="Lipzen A."/>
            <person name="Clum A."/>
            <person name="Drula E."/>
            <person name="Henrissat B."/>
            <person name="Kohler A."/>
            <person name="Grigoriev I.V."/>
            <person name="Martin F.M."/>
            <person name="Hacquard S."/>
        </authorList>
    </citation>
    <scope>NUCLEOTIDE SEQUENCE</scope>
    <source>
        <strain evidence="3">MPI-SDFR-AT-0120</strain>
    </source>
</reference>
<gene>
    <name evidence="3" type="ORF">FB567DRAFT_532889</name>
</gene>
<dbReference type="InterPro" id="IPR050275">
    <property type="entry name" value="PGM_Phosphatase"/>
</dbReference>
<dbReference type="AlphaFoldDB" id="A0A8K0QZN3"/>
<dbReference type="Proteomes" id="UP000813461">
    <property type="component" value="Unassembled WGS sequence"/>
</dbReference>
<organism evidence="3 4">
    <name type="scientific">Paraphoma chrysanthemicola</name>
    <dbReference type="NCBI Taxonomy" id="798071"/>
    <lineage>
        <taxon>Eukaryota</taxon>
        <taxon>Fungi</taxon>
        <taxon>Dikarya</taxon>
        <taxon>Ascomycota</taxon>
        <taxon>Pezizomycotina</taxon>
        <taxon>Dothideomycetes</taxon>
        <taxon>Pleosporomycetidae</taxon>
        <taxon>Pleosporales</taxon>
        <taxon>Pleosporineae</taxon>
        <taxon>Phaeosphaeriaceae</taxon>
        <taxon>Paraphoma</taxon>
    </lineage>
</organism>
<dbReference type="PROSITE" id="PS00175">
    <property type="entry name" value="PG_MUTASE"/>
    <property type="match status" value="1"/>
</dbReference>
<dbReference type="InterPro" id="IPR029033">
    <property type="entry name" value="His_PPase_superfam"/>
</dbReference>
<dbReference type="InterPro" id="IPR001345">
    <property type="entry name" value="PG/BPGM_mutase_AS"/>
</dbReference>
<accession>A0A8K0QZN3</accession>
<keyword evidence="4" id="KW-1185">Reference proteome</keyword>
<dbReference type="CDD" id="cd07040">
    <property type="entry name" value="HP"/>
    <property type="match status" value="1"/>
</dbReference>
<evidence type="ECO:0000313" key="4">
    <source>
        <dbReference type="Proteomes" id="UP000813461"/>
    </source>
</evidence>
<keyword evidence="1" id="KW-0324">Glycolysis</keyword>
<dbReference type="SMART" id="SM00855">
    <property type="entry name" value="PGAM"/>
    <property type="match status" value="1"/>
</dbReference>
<dbReference type="PANTHER" id="PTHR48100:SF1">
    <property type="entry name" value="HISTIDINE PHOSPHATASE FAMILY PROTEIN-RELATED"/>
    <property type="match status" value="1"/>
</dbReference>
<dbReference type="EMBL" id="JAGMVJ010000016">
    <property type="protein sequence ID" value="KAH7079553.1"/>
    <property type="molecule type" value="Genomic_DNA"/>
</dbReference>
<dbReference type="GO" id="GO:0005737">
    <property type="term" value="C:cytoplasm"/>
    <property type="evidence" value="ECO:0007669"/>
    <property type="project" value="TreeGrafter"/>
</dbReference>
<dbReference type="GO" id="GO:0016791">
    <property type="term" value="F:phosphatase activity"/>
    <property type="evidence" value="ECO:0007669"/>
    <property type="project" value="TreeGrafter"/>
</dbReference>
<dbReference type="Gene3D" id="3.40.50.1240">
    <property type="entry name" value="Phosphoglycerate mutase-like"/>
    <property type="match status" value="1"/>
</dbReference>
<name>A0A8K0QZN3_9PLEO</name>
<dbReference type="SUPFAM" id="SSF53254">
    <property type="entry name" value="Phosphoglycerate mutase-like"/>
    <property type="match status" value="1"/>
</dbReference>
<dbReference type="Pfam" id="PF00300">
    <property type="entry name" value="His_Phos_1"/>
    <property type="match status" value="1"/>
</dbReference>
<protein>
    <submittedName>
        <fullName evidence="3">Histidine phosphatase superfamily</fullName>
    </submittedName>
</protein>